<evidence type="ECO:0000259" key="1">
    <source>
        <dbReference type="Pfam" id="PF09937"/>
    </source>
</evidence>
<dbReference type="Proteomes" id="UP000242502">
    <property type="component" value="Unassembled WGS sequence"/>
</dbReference>
<sequence>MQVIKPKRLGIIHKTYQLKHHHFSVGALAFFPLIENWANTGKLLEEYDQWPKCISQLPMGEPLDMGFAKPRSEVLMSAKGYPYQHGLLYQCKAGFEIGSIKKTIRVPRWNKSILTEFMPQAITGKQRRQYNGTYDKHWVDNIHPGFPEDTNTLLFNSATKNQQLSKRFSRNAYFEPGMEYKLHDVHPEKKVIEGKLPNIKVRLFVTLK</sequence>
<accession>A0A1D2QN03</accession>
<feature type="domain" description="DUF2169" evidence="1">
    <location>
        <begin position="118"/>
        <end position="207"/>
    </location>
</feature>
<dbReference type="STRING" id="62101.AB835_11585"/>
<comment type="caution">
    <text evidence="2">The sequence shown here is derived from an EMBL/GenBank/DDBJ whole genome shotgun (WGS) entry which is preliminary data.</text>
</comment>
<evidence type="ECO:0000313" key="2">
    <source>
        <dbReference type="EMBL" id="ODS22935.1"/>
    </source>
</evidence>
<dbReference type="Pfam" id="PF09937">
    <property type="entry name" value="DUF2169"/>
    <property type="match status" value="1"/>
</dbReference>
<dbReference type="InterPro" id="IPR018683">
    <property type="entry name" value="DUF2169"/>
</dbReference>
<evidence type="ECO:0000313" key="3">
    <source>
        <dbReference type="Proteomes" id="UP000242502"/>
    </source>
</evidence>
<dbReference type="EMBL" id="MDLC01000046">
    <property type="protein sequence ID" value="ODS22935.1"/>
    <property type="molecule type" value="Genomic_DNA"/>
</dbReference>
<reference evidence="2 3" key="1">
    <citation type="journal article" date="2016" name="Appl. Environ. Microbiol.">
        <title>Lack of Overt Genome Reduction in the Bryostatin-Producing Bryozoan Symbiont "Candidatus Endobugula sertula".</title>
        <authorList>
            <person name="Miller I.J."/>
            <person name="Vanee N."/>
            <person name="Fong S.S."/>
            <person name="Lim-Fong G.E."/>
            <person name="Kwan J.C."/>
        </authorList>
    </citation>
    <scope>NUCLEOTIDE SEQUENCE [LARGE SCALE GENOMIC DNA]</scope>
    <source>
        <strain evidence="2">AB1-4</strain>
    </source>
</reference>
<organism evidence="2 3">
    <name type="scientific">Candidatus Endobugula sertula</name>
    <name type="common">Bugula neritina bacterial symbiont</name>
    <dbReference type="NCBI Taxonomy" id="62101"/>
    <lineage>
        <taxon>Bacteria</taxon>
        <taxon>Pseudomonadati</taxon>
        <taxon>Pseudomonadota</taxon>
        <taxon>Gammaproteobacteria</taxon>
        <taxon>Cellvibrionales</taxon>
        <taxon>Cellvibrionaceae</taxon>
        <taxon>Candidatus Endobugula</taxon>
    </lineage>
</organism>
<name>A0A1D2QN03_9GAMM</name>
<protein>
    <recommendedName>
        <fullName evidence="1">DUF2169 domain-containing protein</fullName>
    </recommendedName>
</protein>
<gene>
    <name evidence="2" type="ORF">AB835_11585</name>
</gene>
<dbReference type="AlphaFoldDB" id="A0A1D2QN03"/>
<proteinExistence type="predicted"/>